<comment type="caution">
    <text evidence="1">The sequence shown here is derived from an EMBL/GenBank/DDBJ whole genome shotgun (WGS) entry which is preliminary data.</text>
</comment>
<reference evidence="2" key="1">
    <citation type="submission" date="2018-12" db="EMBL/GenBank/DDBJ databases">
        <title>Tengunoibacter tsumagoiensis gen. nov., sp. nov., Dictyobacter kobayashii sp. nov., D. alpinus sp. nov., and D. joshuensis sp. nov. and description of Dictyobacteraceae fam. nov. within the order Ktedonobacterales isolated from Tengu-no-mugimeshi.</title>
        <authorList>
            <person name="Wang C.M."/>
            <person name="Zheng Y."/>
            <person name="Sakai Y."/>
            <person name="Toyoda A."/>
            <person name="Minakuchi Y."/>
            <person name="Abe K."/>
            <person name="Yokota A."/>
            <person name="Yabe S."/>
        </authorList>
    </citation>
    <scope>NUCLEOTIDE SEQUENCE [LARGE SCALE GENOMIC DNA]</scope>
    <source>
        <strain evidence="2">Uno11</strain>
    </source>
</reference>
<organism evidence="1 2">
    <name type="scientific">Dictyobacter kobayashii</name>
    <dbReference type="NCBI Taxonomy" id="2014872"/>
    <lineage>
        <taxon>Bacteria</taxon>
        <taxon>Bacillati</taxon>
        <taxon>Chloroflexota</taxon>
        <taxon>Ktedonobacteria</taxon>
        <taxon>Ktedonobacterales</taxon>
        <taxon>Dictyobacteraceae</taxon>
        <taxon>Dictyobacter</taxon>
    </lineage>
</organism>
<gene>
    <name evidence="1" type="ORF">KDK_47310</name>
</gene>
<keyword evidence="2" id="KW-1185">Reference proteome</keyword>
<protein>
    <submittedName>
        <fullName evidence="1">Uncharacterized protein</fullName>
    </submittedName>
</protein>
<evidence type="ECO:0000313" key="1">
    <source>
        <dbReference type="EMBL" id="GCE20931.1"/>
    </source>
</evidence>
<name>A0A402AP06_9CHLR</name>
<dbReference type="EMBL" id="BIFS01000001">
    <property type="protein sequence ID" value="GCE20931.1"/>
    <property type="molecule type" value="Genomic_DNA"/>
</dbReference>
<sequence>MLPEYSFELLKIETKNGCQHVLSGSILEMFDKNLTQNPTSFLSLAFDTLSHNQAR</sequence>
<proteinExistence type="predicted"/>
<dbReference type="AlphaFoldDB" id="A0A402AP06"/>
<accession>A0A402AP06</accession>
<evidence type="ECO:0000313" key="2">
    <source>
        <dbReference type="Proteomes" id="UP000287188"/>
    </source>
</evidence>
<dbReference type="Proteomes" id="UP000287188">
    <property type="component" value="Unassembled WGS sequence"/>
</dbReference>